<proteinExistence type="predicted"/>
<dbReference type="OrthoDB" id="7562173at2"/>
<dbReference type="KEGG" id="cbot:ATE48_15705"/>
<dbReference type="AlphaFoldDB" id="A0A1B1AL59"/>
<dbReference type="RefSeq" id="WP_066773107.1">
    <property type="nucleotide sequence ID" value="NZ_CP013244.1"/>
</dbReference>
<accession>A0A1B1AL59</accession>
<dbReference type="STRING" id="1759059.ATE48_15705"/>
<evidence type="ECO:0000313" key="3">
    <source>
        <dbReference type="Proteomes" id="UP000092498"/>
    </source>
</evidence>
<dbReference type="Proteomes" id="UP000092498">
    <property type="component" value="Chromosome"/>
</dbReference>
<dbReference type="EMBL" id="CP013244">
    <property type="protein sequence ID" value="ANP47260.1"/>
    <property type="molecule type" value="Genomic_DNA"/>
</dbReference>
<protein>
    <submittedName>
        <fullName evidence="2">Uncharacterized protein</fullName>
    </submittedName>
</protein>
<evidence type="ECO:0000313" key="2">
    <source>
        <dbReference type="EMBL" id="ANP47260.1"/>
    </source>
</evidence>
<dbReference type="InParanoid" id="A0A1B1AL59"/>
<reference evidence="2 3" key="1">
    <citation type="submission" date="2015-11" db="EMBL/GenBank/DDBJ databases">
        <title>Whole-Genome Sequence of Candidatus Oderbacter manganicum from the National Park Lower Oder Valley, Germany.</title>
        <authorList>
            <person name="Braun B."/>
            <person name="Liere K."/>
            <person name="Szewzyk U."/>
        </authorList>
    </citation>
    <scope>NUCLEOTIDE SEQUENCE [LARGE SCALE GENOMIC DNA]</scope>
    <source>
        <strain evidence="2 3">OTSz_A_272</strain>
    </source>
</reference>
<evidence type="ECO:0000256" key="1">
    <source>
        <dbReference type="SAM" id="Phobius"/>
    </source>
</evidence>
<name>A0A1B1AL59_9PROT</name>
<keyword evidence="1" id="KW-0812">Transmembrane</keyword>
<feature type="transmembrane region" description="Helical" evidence="1">
    <location>
        <begin position="12"/>
        <end position="32"/>
    </location>
</feature>
<gene>
    <name evidence="2" type="ORF">ATE48_15705</name>
</gene>
<sequence length="256" mass="29210">MFLRRVLAHVKAQNWVAIGIDFAIVVLGVFVATQVSNWNDANRDRQRGQSYLANIHGELLTDATAIERRIVFWRQVTGYGEAALAYAEHGTLKDGSAWQTVLAFFQASQIWPYTATDTTYRELTGAGELGLIRDQSMRAALADYYVVRKNRLDPLFAAMPEYREDVRGLTPIRVQNYIWNNCHHSFAEGAEEMQELVPCESPISEVEAREILRSYMAAPEVLRGLRFWMSTIRVQSDLSRHDRDVARELAQRIATD</sequence>
<keyword evidence="1" id="KW-0472">Membrane</keyword>
<keyword evidence="1" id="KW-1133">Transmembrane helix</keyword>
<organism evidence="2 3">
    <name type="scientific">Candidatus Viadribacter manganicus</name>
    <dbReference type="NCBI Taxonomy" id="1759059"/>
    <lineage>
        <taxon>Bacteria</taxon>
        <taxon>Pseudomonadati</taxon>
        <taxon>Pseudomonadota</taxon>
        <taxon>Alphaproteobacteria</taxon>
        <taxon>Hyphomonadales</taxon>
        <taxon>Hyphomonadaceae</taxon>
        <taxon>Candidatus Viadribacter</taxon>
    </lineage>
</organism>
<keyword evidence="3" id="KW-1185">Reference proteome</keyword>